<organism evidence="6 7">
    <name type="scientific">Adiantum capillus-veneris</name>
    <name type="common">Maidenhair fern</name>
    <dbReference type="NCBI Taxonomy" id="13818"/>
    <lineage>
        <taxon>Eukaryota</taxon>
        <taxon>Viridiplantae</taxon>
        <taxon>Streptophyta</taxon>
        <taxon>Embryophyta</taxon>
        <taxon>Tracheophyta</taxon>
        <taxon>Polypodiopsida</taxon>
        <taxon>Polypodiidae</taxon>
        <taxon>Polypodiales</taxon>
        <taxon>Pteridineae</taxon>
        <taxon>Pteridaceae</taxon>
        <taxon>Vittarioideae</taxon>
        <taxon>Adiantum</taxon>
    </lineage>
</organism>
<evidence type="ECO:0000256" key="2">
    <source>
        <dbReference type="ARBA" id="ARBA00022884"/>
    </source>
</evidence>
<keyword evidence="3" id="KW-0689">Ribosomal protein</keyword>
<evidence type="ECO:0000256" key="1">
    <source>
        <dbReference type="ARBA" id="ARBA00022730"/>
    </source>
</evidence>
<accession>A0A9D4ULH4</accession>
<evidence type="ECO:0000256" key="4">
    <source>
        <dbReference type="ARBA" id="ARBA00023274"/>
    </source>
</evidence>
<dbReference type="PANTHER" id="PTHR11581:SF0">
    <property type="entry name" value="SMALL RIBOSOMAL SUBUNIT PROTEIN ES4"/>
    <property type="match status" value="1"/>
</dbReference>
<dbReference type="InterPro" id="IPR038237">
    <property type="entry name" value="Ribosomal_eS4_central_sf"/>
</dbReference>
<dbReference type="PANTHER" id="PTHR11581">
    <property type="entry name" value="30S/40S RIBOSOMAL PROTEIN S4"/>
    <property type="match status" value="1"/>
</dbReference>
<keyword evidence="2" id="KW-0694">RNA-binding</keyword>
<keyword evidence="4" id="KW-0687">Ribonucleoprotein</keyword>
<evidence type="ECO:0000256" key="3">
    <source>
        <dbReference type="ARBA" id="ARBA00022980"/>
    </source>
</evidence>
<name>A0A9D4ULH4_ADICA</name>
<keyword evidence="7" id="KW-1185">Reference proteome</keyword>
<dbReference type="InterPro" id="IPR013845">
    <property type="entry name" value="Ribosomal_eS4_central_region"/>
</dbReference>
<dbReference type="Proteomes" id="UP000886520">
    <property type="component" value="Chromosome 14"/>
</dbReference>
<dbReference type="AlphaFoldDB" id="A0A9D4ULH4"/>
<protein>
    <recommendedName>
        <fullName evidence="5">Small ribosomal subunit protein eS4 central region domain-containing protein</fullName>
    </recommendedName>
</protein>
<dbReference type="EMBL" id="JABFUD020000014">
    <property type="protein sequence ID" value="KAI5070110.1"/>
    <property type="molecule type" value="Genomic_DNA"/>
</dbReference>
<gene>
    <name evidence="6" type="ORF">GOP47_0014453</name>
</gene>
<dbReference type="InterPro" id="IPR000876">
    <property type="entry name" value="Ribosomal_eS4"/>
</dbReference>
<evidence type="ECO:0000313" key="6">
    <source>
        <dbReference type="EMBL" id="KAI5070110.1"/>
    </source>
</evidence>
<dbReference type="GO" id="GO:0003735">
    <property type="term" value="F:structural constituent of ribosome"/>
    <property type="evidence" value="ECO:0007669"/>
    <property type="project" value="InterPro"/>
</dbReference>
<dbReference type="Gene3D" id="2.40.50.740">
    <property type="match status" value="1"/>
</dbReference>
<dbReference type="GO" id="GO:0019843">
    <property type="term" value="F:rRNA binding"/>
    <property type="evidence" value="ECO:0007669"/>
    <property type="project" value="UniProtKB-KW"/>
</dbReference>
<evidence type="ECO:0000259" key="5">
    <source>
        <dbReference type="Pfam" id="PF00900"/>
    </source>
</evidence>
<sequence>MVVLLRNRLKYALTYHEVVAIVMQRLISVDGKGIPYITTFDRCTIGYLDPLIKANDTIKIEIETGKVVEFIKFDIGNIVMVTVVAIEAGLGISSIVKSIREVLKFCTYKMLPIKSLPPSLAMCLLLVDVGDGDQMQLLLLPKMMRAMLMLRPGKVVSDRLGKVSFTHRELEPGKLAPDSVGTCNVVPEEAAMLQHHSVRPSPPLAPKTL</sequence>
<dbReference type="GO" id="GO:0006412">
    <property type="term" value="P:translation"/>
    <property type="evidence" value="ECO:0007669"/>
    <property type="project" value="InterPro"/>
</dbReference>
<dbReference type="GO" id="GO:0022627">
    <property type="term" value="C:cytosolic small ribosomal subunit"/>
    <property type="evidence" value="ECO:0007669"/>
    <property type="project" value="TreeGrafter"/>
</dbReference>
<dbReference type="Pfam" id="PF00900">
    <property type="entry name" value="Ribosomal_S4e"/>
    <property type="match status" value="1"/>
</dbReference>
<evidence type="ECO:0000313" key="7">
    <source>
        <dbReference type="Proteomes" id="UP000886520"/>
    </source>
</evidence>
<comment type="caution">
    <text evidence="6">The sequence shown here is derived from an EMBL/GenBank/DDBJ whole genome shotgun (WGS) entry which is preliminary data.</text>
</comment>
<keyword evidence="1" id="KW-0699">rRNA-binding</keyword>
<feature type="domain" description="Small ribosomal subunit protein eS4 central region" evidence="5">
    <location>
        <begin position="31"/>
        <end position="67"/>
    </location>
</feature>
<dbReference type="OrthoDB" id="504298at2759"/>
<proteinExistence type="predicted"/>
<reference evidence="6" key="1">
    <citation type="submission" date="2021-01" db="EMBL/GenBank/DDBJ databases">
        <title>Adiantum capillus-veneris genome.</title>
        <authorList>
            <person name="Fang Y."/>
            <person name="Liao Q."/>
        </authorList>
    </citation>
    <scope>NUCLEOTIDE SEQUENCE</scope>
    <source>
        <strain evidence="6">H3</strain>
        <tissue evidence="6">Leaf</tissue>
    </source>
</reference>